<evidence type="ECO:0000313" key="2">
    <source>
        <dbReference type="EMBL" id="VDO82321.1"/>
    </source>
</evidence>
<evidence type="ECO:0000313" key="3">
    <source>
        <dbReference type="Proteomes" id="UP000267606"/>
    </source>
</evidence>
<dbReference type="AlphaFoldDB" id="A0A183HXD3"/>
<keyword evidence="3" id="KW-1185">Reference proteome</keyword>
<evidence type="ECO:0000313" key="4">
    <source>
        <dbReference type="WBParaSite" id="OFLC_0001214501-mRNA-1"/>
    </source>
</evidence>
<organism evidence="4">
    <name type="scientific">Onchocerca flexuosa</name>
    <dbReference type="NCBI Taxonomy" id="387005"/>
    <lineage>
        <taxon>Eukaryota</taxon>
        <taxon>Metazoa</taxon>
        <taxon>Ecdysozoa</taxon>
        <taxon>Nematoda</taxon>
        <taxon>Chromadorea</taxon>
        <taxon>Rhabditida</taxon>
        <taxon>Spirurina</taxon>
        <taxon>Spiruromorpha</taxon>
        <taxon>Filarioidea</taxon>
        <taxon>Onchocercidae</taxon>
        <taxon>Onchocerca</taxon>
    </lineage>
</organism>
<accession>A0A183HXD3</accession>
<proteinExistence type="predicted"/>
<reference evidence="2 3" key="2">
    <citation type="submission" date="2018-11" db="EMBL/GenBank/DDBJ databases">
        <authorList>
            <consortium name="Pathogen Informatics"/>
        </authorList>
    </citation>
    <scope>NUCLEOTIDE SEQUENCE [LARGE SCALE GENOMIC DNA]</scope>
</reference>
<evidence type="ECO:0000259" key="1">
    <source>
        <dbReference type="Pfam" id="PF25610"/>
    </source>
</evidence>
<dbReference type="Proteomes" id="UP000267606">
    <property type="component" value="Unassembled WGS sequence"/>
</dbReference>
<feature type="domain" description="TOCA HR1" evidence="1">
    <location>
        <begin position="1"/>
        <end position="48"/>
    </location>
</feature>
<dbReference type="InterPro" id="IPR057870">
    <property type="entry name" value="HR1_TOCA"/>
</dbReference>
<dbReference type="EMBL" id="UZAJ01018492">
    <property type="protein sequence ID" value="VDO82321.1"/>
    <property type="molecule type" value="Genomic_DNA"/>
</dbReference>
<dbReference type="WBParaSite" id="OFLC_0001214501-mRNA-1">
    <property type="protein sequence ID" value="OFLC_0001214501-mRNA-1"/>
    <property type="gene ID" value="OFLC_0001214501"/>
</dbReference>
<dbReference type="STRING" id="387005.A0A183HXD3"/>
<dbReference type="Gene3D" id="6.10.140.470">
    <property type="match status" value="1"/>
</dbReference>
<reference evidence="4" key="1">
    <citation type="submission" date="2016-06" db="UniProtKB">
        <authorList>
            <consortium name="WormBaseParasite"/>
        </authorList>
    </citation>
    <scope>IDENTIFICATION</scope>
</reference>
<name>A0A183HXD3_9BILA</name>
<gene>
    <name evidence="2" type="ORF">OFLC_LOCUS12150</name>
</gene>
<protein>
    <recommendedName>
        <fullName evidence="1">TOCA HR1 domain-containing protein</fullName>
    </recommendedName>
</protein>
<dbReference type="Pfam" id="PF25610">
    <property type="entry name" value="HR1_TOCA"/>
    <property type="match status" value="1"/>
</dbReference>
<sequence>MLQVYKDNPKLGNANDVDSEIVIYTKKCEVLNQQLAKYKAMLSEAQTELNIPISVIGYVYSSAIMLDCIRLRKDF</sequence>